<protein>
    <submittedName>
        <fullName evidence="2">PiggyBac transposable element-derived protein 4</fullName>
    </submittedName>
</protein>
<comment type="caution">
    <text evidence="2">The sequence shown here is derived from an EMBL/GenBank/DDBJ whole genome shotgun (WGS) entry which is preliminary data.</text>
</comment>
<dbReference type="AlphaFoldDB" id="A0A8H4KDV0"/>
<dbReference type="InterPro" id="IPR029526">
    <property type="entry name" value="PGBD"/>
</dbReference>
<accession>A0A8H4KDV0</accession>
<gene>
    <name evidence="2" type="ORF">F53441_8506</name>
</gene>
<reference evidence="2" key="1">
    <citation type="submission" date="2020-01" db="EMBL/GenBank/DDBJ databases">
        <title>Identification and distribution of gene clusters putatively required for synthesis of sphingolipid metabolism inhibitors in phylogenetically diverse species of the filamentous fungus Fusarium.</title>
        <authorList>
            <person name="Kim H.-S."/>
            <person name="Busman M."/>
            <person name="Brown D.W."/>
            <person name="Divon H."/>
            <person name="Uhlig S."/>
            <person name="Proctor R.H."/>
        </authorList>
    </citation>
    <scope>NUCLEOTIDE SEQUENCE</scope>
    <source>
        <strain evidence="2">NRRL 53441</strain>
    </source>
</reference>
<sequence>MTSQSVPIETQATAAYGDTSFSSQYPASRSGPPNLPAEESCGHNFQPFNVPFRKFKITYLPQTPLELFQLFIPSSYVYRWIDYTNSWVSHLIENGVVDNWDRPLEQTSRILDWDGLSSSQVYIWLGMLIYLGIHRENAIEDHWNTPRPGVHSPFHLITKFMPLRKFELITCYLRLFDYSKYLHIDLNDIPKVFQVVDEWSNHIQCMSALLFQPGSSVAVDECMIRYTGRSKDTTLVRNKPTPLGFKVWVIAQEGFFINWMWYIKGSQVSLYGVERQRRKGGKGKNSLDDFELLSNTQRVVVVLCDRLPIQTYHVFLDNLFSSTALFALLRKHSYGATGTARPNCGIRKDLQLAKLQDKSGKSGFIFNEFRVITSPDNLVGS</sequence>
<evidence type="ECO:0000313" key="3">
    <source>
        <dbReference type="Proteomes" id="UP000605986"/>
    </source>
</evidence>
<dbReference type="Pfam" id="PF13843">
    <property type="entry name" value="DDE_Tnp_1_7"/>
    <property type="match status" value="1"/>
</dbReference>
<dbReference type="PANTHER" id="PTHR46599:SF3">
    <property type="entry name" value="PIGGYBAC TRANSPOSABLE ELEMENT-DERIVED PROTEIN 4"/>
    <property type="match status" value="1"/>
</dbReference>
<evidence type="ECO:0000259" key="1">
    <source>
        <dbReference type="Pfam" id="PF13843"/>
    </source>
</evidence>
<keyword evidence="3" id="KW-1185">Reference proteome</keyword>
<dbReference type="Proteomes" id="UP000605986">
    <property type="component" value="Unassembled WGS sequence"/>
</dbReference>
<dbReference type="PANTHER" id="PTHR46599">
    <property type="entry name" value="PIGGYBAC TRANSPOSABLE ELEMENT-DERIVED PROTEIN 4"/>
    <property type="match status" value="1"/>
</dbReference>
<feature type="domain" description="PiggyBac transposable element-derived protein" evidence="1">
    <location>
        <begin position="63"/>
        <end position="360"/>
    </location>
</feature>
<proteinExistence type="predicted"/>
<dbReference type="EMBL" id="JAADJG010000362">
    <property type="protein sequence ID" value="KAF4448031.1"/>
    <property type="molecule type" value="Genomic_DNA"/>
</dbReference>
<dbReference type="OrthoDB" id="5428673at2759"/>
<evidence type="ECO:0000313" key="2">
    <source>
        <dbReference type="EMBL" id="KAF4448031.1"/>
    </source>
</evidence>
<organism evidence="2 3">
    <name type="scientific">Fusarium austroafricanum</name>
    <dbReference type="NCBI Taxonomy" id="2364996"/>
    <lineage>
        <taxon>Eukaryota</taxon>
        <taxon>Fungi</taxon>
        <taxon>Dikarya</taxon>
        <taxon>Ascomycota</taxon>
        <taxon>Pezizomycotina</taxon>
        <taxon>Sordariomycetes</taxon>
        <taxon>Hypocreomycetidae</taxon>
        <taxon>Hypocreales</taxon>
        <taxon>Nectriaceae</taxon>
        <taxon>Fusarium</taxon>
        <taxon>Fusarium concolor species complex</taxon>
    </lineage>
</organism>
<name>A0A8H4KDV0_9HYPO</name>